<dbReference type="Gene3D" id="3.90.640.10">
    <property type="entry name" value="Actin, Chain A, domain 4"/>
    <property type="match status" value="1"/>
</dbReference>
<evidence type="ECO:0000256" key="2">
    <source>
        <dbReference type="ARBA" id="ARBA00022741"/>
    </source>
</evidence>
<keyword evidence="2" id="KW-0547">Nucleotide-binding</keyword>
<dbReference type="Gene3D" id="3.30.420.40">
    <property type="match status" value="2"/>
</dbReference>
<accession>A0A914BZ94</accession>
<evidence type="ECO:0000313" key="6">
    <source>
        <dbReference type="WBParaSite" id="ACRNAN_Path_1348.g5299.t1"/>
    </source>
</evidence>
<dbReference type="PRINTS" id="PR00301">
    <property type="entry name" value="HEATSHOCK70"/>
</dbReference>
<dbReference type="Gene3D" id="3.30.30.30">
    <property type="match status" value="1"/>
</dbReference>
<dbReference type="PANTHER" id="PTHR45639">
    <property type="entry name" value="HSC70CB, ISOFORM G-RELATED"/>
    <property type="match status" value="1"/>
</dbReference>
<comment type="similarity">
    <text evidence="1">Belongs to the heat shock protein 70 family.</text>
</comment>
<dbReference type="GO" id="GO:0005524">
    <property type="term" value="F:ATP binding"/>
    <property type="evidence" value="ECO:0007669"/>
    <property type="project" value="UniProtKB-KW"/>
</dbReference>
<protein>
    <submittedName>
        <fullName evidence="6">Uncharacterized protein</fullName>
    </submittedName>
</protein>
<proteinExistence type="inferred from homology"/>
<keyword evidence="3" id="KW-0067">ATP-binding</keyword>
<dbReference type="GO" id="GO:0030968">
    <property type="term" value="P:endoplasmic reticulum unfolded protein response"/>
    <property type="evidence" value="ECO:0007669"/>
    <property type="project" value="TreeGrafter"/>
</dbReference>
<evidence type="ECO:0000313" key="5">
    <source>
        <dbReference type="Proteomes" id="UP000887540"/>
    </source>
</evidence>
<dbReference type="SUPFAM" id="SSF53067">
    <property type="entry name" value="Actin-like ATPase domain"/>
    <property type="match status" value="2"/>
</dbReference>
<evidence type="ECO:0000256" key="4">
    <source>
        <dbReference type="SAM" id="MobiDB-lite"/>
    </source>
</evidence>
<dbReference type="PANTHER" id="PTHR45639:SF34">
    <property type="entry name" value="CHAPERONE PROTEIN DNAK"/>
    <property type="match status" value="1"/>
</dbReference>
<dbReference type="Proteomes" id="UP000887540">
    <property type="component" value="Unplaced"/>
</dbReference>
<dbReference type="InterPro" id="IPR013126">
    <property type="entry name" value="Hsp_70_fam"/>
</dbReference>
<organism evidence="5 6">
    <name type="scientific">Acrobeloides nanus</name>
    <dbReference type="NCBI Taxonomy" id="290746"/>
    <lineage>
        <taxon>Eukaryota</taxon>
        <taxon>Metazoa</taxon>
        <taxon>Ecdysozoa</taxon>
        <taxon>Nematoda</taxon>
        <taxon>Chromadorea</taxon>
        <taxon>Rhabditida</taxon>
        <taxon>Tylenchina</taxon>
        <taxon>Cephalobomorpha</taxon>
        <taxon>Cephaloboidea</taxon>
        <taxon>Cephalobidae</taxon>
        <taxon>Acrobeloides</taxon>
    </lineage>
</organism>
<evidence type="ECO:0000256" key="1">
    <source>
        <dbReference type="ARBA" id="ARBA00007381"/>
    </source>
</evidence>
<dbReference type="AlphaFoldDB" id="A0A914BZ94"/>
<dbReference type="GO" id="GO:0034663">
    <property type="term" value="C:endoplasmic reticulum chaperone complex"/>
    <property type="evidence" value="ECO:0007669"/>
    <property type="project" value="TreeGrafter"/>
</dbReference>
<feature type="compositionally biased region" description="Polar residues" evidence="4">
    <location>
        <begin position="521"/>
        <end position="539"/>
    </location>
</feature>
<reference evidence="6" key="1">
    <citation type="submission" date="2022-11" db="UniProtKB">
        <authorList>
            <consortium name="WormBaseParasite"/>
        </authorList>
    </citation>
    <scope>IDENTIFICATION</scope>
</reference>
<name>A0A914BZ94_9BILA</name>
<feature type="compositionally biased region" description="Basic residues" evidence="4">
    <location>
        <begin position="543"/>
        <end position="557"/>
    </location>
</feature>
<dbReference type="GO" id="GO:0140662">
    <property type="term" value="F:ATP-dependent protein folding chaperone"/>
    <property type="evidence" value="ECO:0007669"/>
    <property type="project" value="InterPro"/>
</dbReference>
<feature type="region of interest" description="Disordered" evidence="4">
    <location>
        <begin position="494"/>
        <end position="557"/>
    </location>
</feature>
<dbReference type="InterPro" id="IPR043129">
    <property type="entry name" value="ATPase_NBD"/>
</dbReference>
<dbReference type="Pfam" id="PF00012">
    <property type="entry name" value="HSP70"/>
    <property type="match status" value="1"/>
</dbReference>
<dbReference type="WBParaSite" id="ACRNAN_Path_1348.g5299.t1">
    <property type="protein sequence ID" value="ACRNAN_Path_1348.g5299.t1"/>
    <property type="gene ID" value="ACRNAN_Path_1348.g5299"/>
</dbReference>
<keyword evidence="5" id="KW-1185">Reference proteome</keyword>
<evidence type="ECO:0000256" key="3">
    <source>
        <dbReference type="ARBA" id="ARBA00022840"/>
    </source>
</evidence>
<sequence length="557" mass="63439">MDSWIAIDLGSSFIRAAIFQDNYVRVLPIFEGETKLASVISNRNDHWIFGTHALRNRNSAENTIFDALRVWKNESFRDISFKCPYRDGNYYQKLTNGNLQSIPRCEVVSILLNTVRENLKRTGIEFENAVLTIPDFATQHHKRMVLKAAEMSNIKQVRLINASTAAAMHYNHMVKDLSEKYYFMILHIGGGSTSVTVYLKHEDGKLELVSAAGDPWLGGEDITGILHDRYGDELYWKTKKNDLEKPRDYRQMRDECEKAKKELALSKDTELNFDIDGTIHTFKLNRNKFKELIEEEFSTQIRTFIEEALKPIPNAKQSIKHVLFIGGSAGIPIQPRIPYLPQIISQYLPKDLFFNQINFDEAVIRGAALKAGILEEKLPKENDVLNVPIMPVFVEINGKNEVACKKIEKIPFEENRNVLDVRKEDIPIGLKIFDKEVHAGDKRRELFRLIDLSNEPFTIAYSIDDNGVIDIFSTSATTTKSLLAEPFEEMLLKINPTSSTSRRSRAKRNQRDSSSSSSSSGESQNSIEDLDNNSSTVSSPPLKRSKRFGRAHNRFAA</sequence>